<accession>A0ABQ4MXW3</accession>
<organism evidence="8 9">
    <name type="scientific">Paenibacillus woosongensis</name>
    <dbReference type="NCBI Taxonomy" id="307580"/>
    <lineage>
        <taxon>Bacteria</taxon>
        <taxon>Bacillati</taxon>
        <taxon>Bacillota</taxon>
        <taxon>Bacilli</taxon>
        <taxon>Bacillales</taxon>
        <taxon>Paenibacillaceae</taxon>
        <taxon>Paenibacillus</taxon>
    </lineage>
</organism>
<dbReference type="RefSeq" id="WP_213594497.1">
    <property type="nucleotide sequence ID" value="NZ_BOSM01000011.1"/>
</dbReference>
<evidence type="ECO:0000256" key="4">
    <source>
        <dbReference type="ARBA" id="ARBA00023295"/>
    </source>
</evidence>
<evidence type="ECO:0000256" key="5">
    <source>
        <dbReference type="ARBA" id="ARBA00023326"/>
    </source>
</evidence>
<evidence type="ECO:0000256" key="2">
    <source>
        <dbReference type="ARBA" id="ARBA00022801"/>
    </source>
</evidence>
<name>A0ABQ4MXW3_9BACL</name>
<feature type="domain" description="CBM3" evidence="7">
    <location>
        <begin position="624"/>
        <end position="776"/>
    </location>
</feature>
<gene>
    <name evidence="8" type="ORF">J15TS10_45630</name>
</gene>
<evidence type="ECO:0000313" key="8">
    <source>
        <dbReference type="EMBL" id="GIP60749.1"/>
    </source>
</evidence>
<protein>
    <recommendedName>
        <fullName evidence="7">CBM3 domain-containing protein</fullName>
    </recommendedName>
</protein>
<dbReference type="InterPro" id="IPR014756">
    <property type="entry name" value="Ig_E-set"/>
</dbReference>
<proteinExistence type="inferred from homology"/>
<dbReference type="InterPro" id="IPR013783">
    <property type="entry name" value="Ig-like_fold"/>
</dbReference>
<keyword evidence="9" id="KW-1185">Reference proteome</keyword>
<dbReference type="InterPro" id="IPR004197">
    <property type="entry name" value="Cellulase_Ig-like"/>
</dbReference>
<dbReference type="Gene3D" id="2.60.40.10">
    <property type="entry name" value="Immunoglobulins"/>
    <property type="match status" value="1"/>
</dbReference>
<evidence type="ECO:0000259" key="7">
    <source>
        <dbReference type="PROSITE" id="PS51172"/>
    </source>
</evidence>
<comment type="caution">
    <text evidence="8">The sequence shown here is derived from an EMBL/GenBank/DDBJ whole genome shotgun (WGS) entry which is preliminary data.</text>
</comment>
<dbReference type="Proteomes" id="UP000681290">
    <property type="component" value="Unassembled WGS sequence"/>
</dbReference>
<dbReference type="CDD" id="cd02850">
    <property type="entry name" value="E_set_Cellulase_N"/>
    <property type="match status" value="1"/>
</dbReference>
<dbReference type="Gene3D" id="1.50.10.10">
    <property type="match status" value="1"/>
</dbReference>
<dbReference type="Pfam" id="PF00759">
    <property type="entry name" value="Glyco_hydro_9"/>
    <property type="match status" value="1"/>
</dbReference>
<dbReference type="InterPro" id="IPR036966">
    <property type="entry name" value="CBM3_sf"/>
</dbReference>
<dbReference type="Pfam" id="PF00942">
    <property type="entry name" value="CBM_3"/>
    <property type="match status" value="1"/>
</dbReference>
<reference evidence="8 9" key="1">
    <citation type="submission" date="2021-03" db="EMBL/GenBank/DDBJ databases">
        <title>Antimicrobial resistance genes in bacteria isolated from Japanese honey, and their potential for conferring macrolide and lincosamide resistance in the American foulbrood pathogen Paenibacillus larvae.</title>
        <authorList>
            <person name="Okamoto M."/>
            <person name="Kumagai M."/>
            <person name="Kanamori H."/>
            <person name="Takamatsu D."/>
        </authorList>
    </citation>
    <scope>NUCLEOTIDE SEQUENCE [LARGE SCALE GENOMIC DNA]</scope>
    <source>
        <strain evidence="8 9">J15TS10</strain>
    </source>
</reference>
<dbReference type="InterPro" id="IPR008965">
    <property type="entry name" value="CBM2/CBM3_carb-bd_dom_sf"/>
</dbReference>
<dbReference type="PANTHER" id="PTHR22298">
    <property type="entry name" value="ENDO-1,4-BETA-GLUCANASE"/>
    <property type="match status" value="1"/>
</dbReference>
<dbReference type="InterPro" id="IPR012341">
    <property type="entry name" value="6hp_glycosidase-like_sf"/>
</dbReference>
<keyword evidence="3" id="KW-0119">Carbohydrate metabolism</keyword>
<dbReference type="InterPro" id="IPR008928">
    <property type="entry name" value="6-hairpin_glycosidase_sf"/>
</dbReference>
<dbReference type="SMART" id="SM01067">
    <property type="entry name" value="CBM_3"/>
    <property type="match status" value="1"/>
</dbReference>
<evidence type="ECO:0000256" key="6">
    <source>
        <dbReference type="SAM" id="MobiDB-lite"/>
    </source>
</evidence>
<keyword evidence="5" id="KW-0624">Polysaccharide degradation</keyword>
<feature type="compositionally biased region" description="Pro residues" evidence="6">
    <location>
        <begin position="611"/>
        <end position="623"/>
    </location>
</feature>
<dbReference type="InterPro" id="IPR001701">
    <property type="entry name" value="Glyco_hydro_9"/>
</dbReference>
<dbReference type="Pfam" id="PF02927">
    <property type="entry name" value="CelD_N"/>
    <property type="match status" value="1"/>
</dbReference>
<dbReference type="SUPFAM" id="SSF48208">
    <property type="entry name" value="Six-hairpin glycosidases"/>
    <property type="match status" value="1"/>
</dbReference>
<evidence type="ECO:0000313" key="9">
    <source>
        <dbReference type="Proteomes" id="UP000681290"/>
    </source>
</evidence>
<dbReference type="InterPro" id="IPR001956">
    <property type="entry name" value="CBM3"/>
</dbReference>
<sequence>MINLMKSSGSSVRSLAKLTAIMLIFMLALSALLPAGIHADTDPSPIRVNQIGYLPGADKIATIVSSSTSPLAWELRKAGGSVAAQGQTHVYGLDQASADRIHHADFSSVTEQGTYRLWVSGLGESVPFAINGNLYPDLPSEAMEYFYFHRMGVDIQAQHLSNPAFAHKALHPGDSSIGCYNSWCGSERLNVKNSWADAGDFGIYPVNQAISAWTLLNLYERYPGAFPDGSLNIPESGNGIPDILDEVLFGSTFMKGVMPSTGLASHKIHNDNWSAFPVTNIDAENSMNRQAQPPSTNATYAVARNLAHLARLIKPYKEAEAAEMWGIAKEAWARASANPNVLYTSQTPDAPGGGDYDDIRTSDDRYAAAAELYLTAYALGDSNASSYKAAVTSSPHYREVSQFDWQSTATTGTLSILSAQNDLPASDLQAMKMNVLNQADGMLSTLNGEGYPVLLPGNKGYDWGSNSAIANKMILLGYAYDLSQNLDYLKGMNRGMDYFMGNNAMRLSYITGYGQYYETDTHDRWAWGKYQSGVPYPKGWLSGGPNNTVINDSATPTGMPAAKSYAPKNTAPDAWVSKENTINWNAPLVWISKYIQDHREPLGRGANENPNPDPGPGPNPNPGPSGDLAVQYKAGDTNAADNQFKPHFNIVNKGAAAVPLSELSLRYYFTADGNGQLQYNCDWAMVGCSNVNGAFVKMNPGKANADTYLEITFKAAAGSLQPGGQTGDIQTRNHASNWANLNESNDYSFDPTKTAYANWERVTLYHNGTLVFGNEP</sequence>
<evidence type="ECO:0000256" key="3">
    <source>
        <dbReference type="ARBA" id="ARBA00023277"/>
    </source>
</evidence>
<comment type="similarity">
    <text evidence="1">Belongs to the glycosyl hydrolase 9 (cellulase E) family.</text>
</comment>
<feature type="region of interest" description="Disordered" evidence="6">
    <location>
        <begin position="600"/>
        <end position="629"/>
    </location>
</feature>
<dbReference type="SUPFAM" id="SSF81296">
    <property type="entry name" value="E set domains"/>
    <property type="match status" value="1"/>
</dbReference>
<keyword evidence="4" id="KW-0326">Glycosidase</keyword>
<dbReference type="SUPFAM" id="SSF49384">
    <property type="entry name" value="Carbohydrate-binding domain"/>
    <property type="match status" value="1"/>
</dbReference>
<evidence type="ECO:0000256" key="1">
    <source>
        <dbReference type="ARBA" id="ARBA00007072"/>
    </source>
</evidence>
<dbReference type="EMBL" id="BOSM01000011">
    <property type="protein sequence ID" value="GIP60749.1"/>
    <property type="molecule type" value="Genomic_DNA"/>
</dbReference>
<dbReference type="Gene3D" id="2.60.40.710">
    <property type="entry name" value="Endoglucanase-like"/>
    <property type="match status" value="1"/>
</dbReference>
<keyword evidence="2" id="KW-0378">Hydrolase</keyword>
<dbReference type="PROSITE" id="PS51172">
    <property type="entry name" value="CBM3"/>
    <property type="match status" value="1"/>
</dbReference>